<comment type="caution">
    <text evidence="3">The sequence shown here is derived from an EMBL/GenBank/DDBJ whole genome shotgun (WGS) entry which is preliminary data.</text>
</comment>
<reference evidence="3 4" key="1">
    <citation type="submission" date="2023-06" db="EMBL/GenBank/DDBJ databases">
        <title>Novel species in genus Planococcus.</title>
        <authorList>
            <person name="Ning S."/>
        </authorList>
    </citation>
    <scope>NUCLEOTIDE SEQUENCE [LARGE SCALE GENOMIC DNA]</scope>
    <source>
        <strain evidence="3 4">N028</strain>
    </source>
</reference>
<feature type="compositionally biased region" description="Acidic residues" evidence="1">
    <location>
        <begin position="47"/>
        <end position="61"/>
    </location>
</feature>
<dbReference type="Proteomes" id="UP001172055">
    <property type="component" value="Unassembled WGS sequence"/>
</dbReference>
<feature type="region of interest" description="Disordered" evidence="1">
    <location>
        <begin position="26"/>
        <end position="94"/>
    </location>
</feature>
<organism evidence="3 4">
    <name type="scientific">Planococcus shixiaomingii</name>
    <dbReference type="NCBI Taxonomy" id="3058393"/>
    <lineage>
        <taxon>Bacteria</taxon>
        <taxon>Bacillati</taxon>
        <taxon>Bacillota</taxon>
        <taxon>Bacilli</taxon>
        <taxon>Bacillales</taxon>
        <taxon>Caryophanaceae</taxon>
        <taxon>Planococcus</taxon>
    </lineage>
</organism>
<feature type="compositionally biased region" description="Low complexity" evidence="1">
    <location>
        <begin position="72"/>
        <end position="86"/>
    </location>
</feature>
<sequence>MKIIARIFYFTAVLLLLVGCAGNTNEEPVQDSSDDSSVNEPAKEDTTETDETTPTSEGEEADMNKENEVSSEETVTTNSDSTTSSDSKSEDALSEYSSEQIEYARVWLQLGANQDIDGLYVEHIPTGTPLNPDDETSDVYPEDVIQLAGSRLVDGSVTYSGNGDGTINLYNVPLRWDGEYPAGEEFYSEIIDNTELVSIDVGNDEEVIRLIKLLQDES</sequence>
<evidence type="ECO:0008006" key="5">
    <source>
        <dbReference type="Google" id="ProtNLM"/>
    </source>
</evidence>
<gene>
    <name evidence="3" type="ORF">QWY14_13720</name>
</gene>
<accession>A0ABT8N4Q5</accession>
<keyword evidence="4" id="KW-1185">Reference proteome</keyword>
<evidence type="ECO:0000313" key="4">
    <source>
        <dbReference type="Proteomes" id="UP001172055"/>
    </source>
</evidence>
<evidence type="ECO:0000256" key="2">
    <source>
        <dbReference type="SAM" id="SignalP"/>
    </source>
</evidence>
<dbReference type="PROSITE" id="PS51257">
    <property type="entry name" value="PROKAR_LIPOPROTEIN"/>
    <property type="match status" value="1"/>
</dbReference>
<name>A0ABT8N4Q5_9BACL</name>
<protein>
    <recommendedName>
        <fullName evidence="5">Lipoprotein</fullName>
    </recommendedName>
</protein>
<evidence type="ECO:0000313" key="3">
    <source>
        <dbReference type="EMBL" id="MDN7242867.1"/>
    </source>
</evidence>
<proteinExistence type="predicted"/>
<feature type="chain" id="PRO_5047335248" description="Lipoprotein" evidence="2">
    <location>
        <begin position="27"/>
        <end position="218"/>
    </location>
</feature>
<keyword evidence="2" id="KW-0732">Signal</keyword>
<dbReference type="RefSeq" id="WP_301724429.1">
    <property type="nucleotide sequence ID" value="NZ_JAUJWV010000002.1"/>
</dbReference>
<evidence type="ECO:0000256" key="1">
    <source>
        <dbReference type="SAM" id="MobiDB-lite"/>
    </source>
</evidence>
<feature type="signal peptide" evidence="2">
    <location>
        <begin position="1"/>
        <end position="26"/>
    </location>
</feature>
<dbReference type="EMBL" id="JAUJWV010000002">
    <property type="protein sequence ID" value="MDN7242867.1"/>
    <property type="molecule type" value="Genomic_DNA"/>
</dbReference>